<dbReference type="PANTHER" id="PTHR38850:SF2">
    <property type="entry name" value="CERATO-PLATANIN"/>
    <property type="match status" value="1"/>
</dbReference>
<accession>F0X9P9</accession>
<protein>
    <recommendedName>
        <fullName evidence="4">Cerato-platanin</fullName>
    </recommendedName>
</protein>
<dbReference type="InterPro" id="IPR036908">
    <property type="entry name" value="RlpA-like_sf"/>
</dbReference>
<feature type="chain" id="PRO_5003261972" description="Cerato-platanin" evidence="1">
    <location>
        <begin position="25"/>
        <end position="283"/>
    </location>
</feature>
<name>F0X9P9_GROCL</name>
<evidence type="ECO:0000313" key="3">
    <source>
        <dbReference type="Proteomes" id="UP000007796"/>
    </source>
</evidence>
<evidence type="ECO:0000313" key="2">
    <source>
        <dbReference type="EMBL" id="EFX05207.1"/>
    </source>
</evidence>
<organism evidence="3">
    <name type="scientific">Grosmannia clavigera (strain kw1407 / UAMH 11150)</name>
    <name type="common">Blue stain fungus</name>
    <name type="synonym">Graphiocladiella clavigera</name>
    <dbReference type="NCBI Taxonomy" id="655863"/>
    <lineage>
        <taxon>Eukaryota</taxon>
        <taxon>Fungi</taxon>
        <taxon>Dikarya</taxon>
        <taxon>Ascomycota</taxon>
        <taxon>Pezizomycotina</taxon>
        <taxon>Sordariomycetes</taxon>
        <taxon>Sordariomycetidae</taxon>
        <taxon>Ophiostomatales</taxon>
        <taxon>Ophiostomataceae</taxon>
        <taxon>Leptographium</taxon>
    </lineage>
</organism>
<gene>
    <name evidence="2" type="ORF">CMQ_3276</name>
</gene>
<dbReference type="Proteomes" id="UP000007796">
    <property type="component" value="Unassembled WGS sequence"/>
</dbReference>
<dbReference type="STRING" id="655863.F0X9P9"/>
<dbReference type="EMBL" id="GL629735">
    <property type="protein sequence ID" value="EFX05207.1"/>
    <property type="molecule type" value="Genomic_DNA"/>
</dbReference>
<dbReference type="OrthoDB" id="5370830at2759"/>
<dbReference type="GeneID" id="25976358"/>
<evidence type="ECO:0008006" key="4">
    <source>
        <dbReference type="Google" id="ProtNLM"/>
    </source>
</evidence>
<sequence length="283" mass="29145">MRSSVTIAGSATALLGLLVRPVTADAETVYVTPHASYSSSVGVLGCKINTDRVAYWPAEVDCNNLCVSLSYGGRSLYLLRIDHSGGAHDVSYDAWNYLLTGKSATEDPIAGGATAMTTETVDMANCADLLHAKADGKTALPLSASNSMNYLNSCLEQQAAGNDSWVAQHYALFNIADPLCLYGYDEPCSLDDWPSQNQATCHHALGAAATLSDATPVYNIEYPSGTRVLAGGAAVPASSSTASASKSTAAANNAAASSAVVLVASWTAVGLASLVHSLVAGFL</sequence>
<dbReference type="PANTHER" id="PTHR38850">
    <property type="entry name" value="CERATO-PLATANIN"/>
    <property type="match status" value="1"/>
</dbReference>
<feature type="signal peptide" evidence="1">
    <location>
        <begin position="1"/>
        <end position="24"/>
    </location>
</feature>
<keyword evidence="3" id="KW-1185">Reference proteome</keyword>
<dbReference type="InParanoid" id="F0X9P9"/>
<reference evidence="2 3" key="1">
    <citation type="journal article" date="2011" name="Proc. Natl. Acad. Sci. U.S.A.">
        <title>Genome and transcriptome analyses of the mountain pine beetle-fungal symbiont Grosmannia clavigera, a lodgepole pine pathogen.</title>
        <authorList>
            <person name="DiGuistini S."/>
            <person name="Wang Y."/>
            <person name="Liao N.Y."/>
            <person name="Taylor G."/>
            <person name="Tanguay P."/>
            <person name="Feau N."/>
            <person name="Henrissat B."/>
            <person name="Chan S.K."/>
            <person name="Hesse-Orce U."/>
            <person name="Alamouti S.M."/>
            <person name="Tsui C.K.M."/>
            <person name="Docking R.T."/>
            <person name="Levasseur A."/>
            <person name="Haridas S."/>
            <person name="Robertson G."/>
            <person name="Birol I."/>
            <person name="Holt R.A."/>
            <person name="Marra M.A."/>
            <person name="Hamelin R.C."/>
            <person name="Hirst M."/>
            <person name="Jones S.J.M."/>
            <person name="Bohlmann J."/>
            <person name="Breuil C."/>
        </authorList>
    </citation>
    <scope>NUCLEOTIDE SEQUENCE [LARGE SCALE GENOMIC DNA]</scope>
    <source>
        <strain evidence="3">kw1407 / UAMH 11150</strain>
    </source>
</reference>
<keyword evidence="1" id="KW-0732">Signal</keyword>
<evidence type="ECO:0000256" key="1">
    <source>
        <dbReference type="SAM" id="SignalP"/>
    </source>
</evidence>
<dbReference type="Gene3D" id="2.40.40.10">
    <property type="entry name" value="RlpA-like domain"/>
    <property type="match status" value="1"/>
</dbReference>
<dbReference type="HOGENOM" id="CLU_083928_0_0_1"/>
<proteinExistence type="predicted"/>
<dbReference type="eggNOG" id="ENOG502SHQD">
    <property type="taxonomic scope" value="Eukaryota"/>
</dbReference>
<dbReference type="AlphaFoldDB" id="F0X9P9"/>
<dbReference type="RefSeq" id="XP_014174689.1">
    <property type="nucleotide sequence ID" value="XM_014319214.1"/>
</dbReference>